<reference evidence="1 2" key="1">
    <citation type="submission" date="2019-05" db="EMBL/GenBank/DDBJ databases">
        <title>Another draft genome of Portunus trituberculatus and its Hox gene families provides insights of decapod evolution.</title>
        <authorList>
            <person name="Jeong J.-H."/>
            <person name="Song I."/>
            <person name="Kim S."/>
            <person name="Choi T."/>
            <person name="Kim D."/>
            <person name="Ryu S."/>
            <person name="Kim W."/>
        </authorList>
    </citation>
    <scope>NUCLEOTIDE SEQUENCE [LARGE SCALE GENOMIC DNA]</scope>
    <source>
        <tissue evidence="1">Muscle</tissue>
    </source>
</reference>
<name>A0A5B7HEL3_PORTR</name>
<dbReference type="EMBL" id="VSRR010031677">
    <property type="protein sequence ID" value="MPC70770.1"/>
    <property type="molecule type" value="Genomic_DNA"/>
</dbReference>
<proteinExistence type="predicted"/>
<keyword evidence="2" id="KW-1185">Reference proteome</keyword>
<gene>
    <name evidence="1" type="ORF">E2C01_065027</name>
</gene>
<evidence type="ECO:0000313" key="1">
    <source>
        <dbReference type="EMBL" id="MPC70770.1"/>
    </source>
</evidence>
<protein>
    <submittedName>
        <fullName evidence="1">Uncharacterized protein</fullName>
    </submittedName>
</protein>
<evidence type="ECO:0000313" key="2">
    <source>
        <dbReference type="Proteomes" id="UP000324222"/>
    </source>
</evidence>
<dbReference type="Proteomes" id="UP000324222">
    <property type="component" value="Unassembled WGS sequence"/>
</dbReference>
<comment type="caution">
    <text evidence="1">The sequence shown here is derived from an EMBL/GenBank/DDBJ whole genome shotgun (WGS) entry which is preliminary data.</text>
</comment>
<sequence length="36" mass="3887">MPAGLVCSLLAMIKAFKCKILGSNNDLNACEFSNIR</sequence>
<organism evidence="1 2">
    <name type="scientific">Portunus trituberculatus</name>
    <name type="common">Swimming crab</name>
    <name type="synonym">Neptunus trituberculatus</name>
    <dbReference type="NCBI Taxonomy" id="210409"/>
    <lineage>
        <taxon>Eukaryota</taxon>
        <taxon>Metazoa</taxon>
        <taxon>Ecdysozoa</taxon>
        <taxon>Arthropoda</taxon>
        <taxon>Crustacea</taxon>
        <taxon>Multicrustacea</taxon>
        <taxon>Malacostraca</taxon>
        <taxon>Eumalacostraca</taxon>
        <taxon>Eucarida</taxon>
        <taxon>Decapoda</taxon>
        <taxon>Pleocyemata</taxon>
        <taxon>Brachyura</taxon>
        <taxon>Eubrachyura</taxon>
        <taxon>Portunoidea</taxon>
        <taxon>Portunidae</taxon>
        <taxon>Portuninae</taxon>
        <taxon>Portunus</taxon>
    </lineage>
</organism>
<dbReference type="AlphaFoldDB" id="A0A5B7HEL3"/>
<accession>A0A5B7HEL3</accession>